<keyword evidence="1" id="KW-0732">Signal</keyword>
<gene>
    <name evidence="2" type="ORF">ACFQDM_00645</name>
</gene>
<feature type="signal peptide" evidence="1">
    <location>
        <begin position="1"/>
        <end position="26"/>
    </location>
</feature>
<protein>
    <submittedName>
        <fullName evidence="2">Uncharacterized protein</fullName>
    </submittedName>
</protein>
<feature type="chain" id="PRO_5045614501" evidence="1">
    <location>
        <begin position="27"/>
        <end position="149"/>
    </location>
</feature>
<name>A0ABW1S4N4_9PROT</name>
<dbReference type="RefSeq" id="WP_377374108.1">
    <property type="nucleotide sequence ID" value="NZ_JBHSSW010000001.1"/>
</dbReference>
<proteinExistence type="predicted"/>
<dbReference type="EMBL" id="JBHSSW010000001">
    <property type="protein sequence ID" value="MFC6196560.1"/>
    <property type="molecule type" value="Genomic_DNA"/>
</dbReference>
<evidence type="ECO:0000313" key="2">
    <source>
        <dbReference type="EMBL" id="MFC6196560.1"/>
    </source>
</evidence>
<keyword evidence="3" id="KW-1185">Reference proteome</keyword>
<dbReference type="Proteomes" id="UP001596303">
    <property type="component" value="Unassembled WGS sequence"/>
</dbReference>
<organism evidence="2 3">
    <name type="scientific">Ponticaulis profundi</name>
    <dbReference type="NCBI Taxonomy" id="2665222"/>
    <lineage>
        <taxon>Bacteria</taxon>
        <taxon>Pseudomonadati</taxon>
        <taxon>Pseudomonadota</taxon>
        <taxon>Alphaproteobacteria</taxon>
        <taxon>Hyphomonadales</taxon>
        <taxon>Hyphomonadaceae</taxon>
        <taxon>Ponticaulis</taxon>
    </lineage>
</organism>
<accession>A0ABW1S4N4</accession>
<evidence type="ECO:0000313" key="3">
    <source>
        <dbReference type="Proteomes" id="UP001596303"/>
    </source>
</evidence>
<comment type="caution">
    <text evidence="2">The sequence shown here is derived from an EMBL/GenBank/DDBJ whole genome shotgun (WGS) entry which is preliminary data.</text>
</comment>
<sequence length="149" mass="16435">MTHRVFYRGFCGAVTALLLAAPLATAQTGTLKRATPVPADPRPGTLETQDIPGQDTVLCKDIEYTVGVSWLSIDCEDLSPGIDLERYVISDDNPVFFQSVATMLGQYKLHEGGDRLSIRYRAGTEQNACKVFNAQSHDNCKEIVAVEWR</sequence>
<reference evidence="3" key="1">
    <citation type="journal article" date="2019" name="Int. J. Syst. Evol. Microbiol.">
        <title>The Global Catalogue of Microorganisms (GCM) 10K type strain sequencing project: providing services to taxonomists for standard genome sequencing and annotation.</title>
        <authorList>
            <consortium name="The Broad Institute Genomics Platform"/>
            <consortium name="The Broad Institute Genome Sequencing Center for Infectious Disease"/>
            <person name="Wu L."/>
            <person name="Ma J."/>
        </authorList>
    </citation>
    <scope>NUCLEOTIDE SEQUENCE [LARGE SCALE GENOMIC DNA]</scope>
    <source>
        <strain evidence="3">CGMCC-1.15741</strain>
    </source>
</reference>
<evidence type="ECO:0000256" key="1">
    <source>
        <dbReference type="SAM" id="SignalP"/>
    </source>
</evidence>